<dbReference type="OrthoDB" id="442176at2759"/>
<dbReference type="PANTHER" id="PTHR14586:SF1">
    <property type="entry name" value="THIAMINE-TRIPHOSPHATASE"/>
    <property type="match status" value="1"/>
</dbReference>
<dbReference type="AlphaFoldDB" id="A0A3N4LYZ6"/>
<protein>
    <recommendedName>
        <fullName evidence="1">CYTH domain-containing protein</fullName>
    </recommendedName>
</protein>
<dbReference type="InterPro" id="IPR023577">
    <property type="entry name" value="CYTH_domain"/>
</dbReference>
<dbReference type="GO" id="GO:0000287">
    <property type="term" value="F:magnesium ion binding"/>
    <property type="evidence" value="ECO:0007669"/>
    <property type="project" value="TreeGrafter"/>
</dbReference>
<feature type="domain" description="CYTH" evidence="1">
    <location>
        <begin position="40"/>
        <end position="178"/>
    </location>
</feature>
<dbReference type="PANTHER" id="PTHR14586">
    <property type="entry name" value="THIAMINE-TRIPHOSPHATASE"/>
    <property type="match status" value="1"/>
</dbReference>
<dbReference type="EMBL" id="ML121533">
    <property type="protein sequence ID" value="RPB26809.1"/>
    <property type="molecule type" value="Genomic_DNA"/>
</dbReference>
<evidence type="ECO:0000313" key="3">
    <source>
        <dbReference type="Proteomes" id="UP000267821"/>
    </source>
</evidence>
<keyword evidence="3" id="KW-1185">Reference proteome</keyword>
<gene>
    <name evidence="2" type="ORF">L211DRAFT_820644</name>
</gene>
<dbReference type="STRING" id="1051890.A0A3N4LYZ6"/>
<evidence type="ECO:0000259" key="1">
    <source>
        <dbReference type="Pfam" id="PF01928"/>
    </source>
</evidence>
<organism evidence="2 3">
    <name type="scientific">Terfezia boudieri ATCC MYA-4762</name>
    <dbReference type="NCBI Taxonomy" id="1051890"/>
    <lineage>
        <taxon>Eukaryota</taxon>
        <taxon>Fungi</taxon>
        <taxon>Dikarya</taxon>
        <taxon>Ascomycota</taxon>
        <taxon>Pezizomycotina</taxon>
        <taxon>Pezizomycetes</taxon>
        <taxon>Pezizales</taxon>
        <taxon>Pezizaceae</taxon>
        <taxon>Terfezia</taxon>
    </lineage>
</organism>
<sequence>MALKRALREIEQKFTFDRHLLPLLRKNSGKPPFTHLSPFKQTSFHDAYYDNNARVLSMNPSGAIWLRKRDGEWQAKVTKGVNENYQKASYQEVSTLSEIEKLIGNYLPGCPGEKSNFGLQPYCRFVTDRTEFTANERFTVALDTTDFGHDVGEVEIIAKEGEGDKQVMTEIEKFVEEYQWFFKSGKGKPKGKMTAYFEKFGGWP</sequence>
<accession>A0A3N4LYZ6</accession>
<reference evidence="2 3" key="1">
    <citation type="journal article" date="2018" name="Nat. Ecol. Evol.">
        <title>Pezizomycetes genomes reveal the molecular basis of ectomycorrhizal truffle lifestyle.</title>
        <authorList>
            <person name="Murat C."/>
            <person name="Payen T."/>
            <person name="Noel B."/>
            <person name="Kuo A."/>
            <person name="Morin E."/>
            <person name="Chen J."/>
            <person name="Kohler A."/>
            <person name="Krizsan K."/>
            <person name="Balestrini R."/>
            <person name="Da Silva C."/>
            <person name="Montanini B."/>
            <person name="Hainaut M."/>
            <person name="Levati E."/>
            <person name="Barry K.W."/>
            <person name="Belfiori B."/>
            <person name="Cichocki N."/>
            <person name="Clum A."/>
            <person name="Dockter R.B."/>
            <person name="Fauchery L."/>
            <person name="Guy J."/>
            <person name="Iotti M."/>
            <person name="Le Tacon F."/>
            <person name="Lindquist E.A."/>
            <person name="Lipzen A."/>
            <person name="Malagnac F."/>
            <person name="Mello A."/>
            <person name="Molinier V."/>
            <person name="Miyauchi S."/>
            <person name="Poulain J."/>
            <person name="Riccioni C."/>
            <person name="Rubini A."/>
            <person name="Sitrit Y."/>
            <person name="Splivallo R."/>
            <person name="Traeger S."/>
            <person name="Wang M."/>
            <person name="Zifcakova L."/>
            <person name="Wipf D."/>
            <person name="Zambonelli A."/>
            <person name="Paolocci F."/>
            <person name="Nowrousian M."/>
            <person name="Ottonello S."/>
            <person name="Baldrian P."/>
            <person name="Spatafora J.W."/>
            <person name="Henrissat B."/>
            <person name="Nagy L.G."/>
            <person name="Aury J.M."/>
            <person name="Wincker P."/>
            <person name="Grigoriev I.V."/>
            <person name="Bonfante P."/>
            <person name="Martin F.M."/>
        </authorList>
    </citation>
    <scope>NUCLEOTIDE SEQUENCE [LARGE SCALE GENOMIC DNA]</scope>
    <source>
        <strain evidence="2 3">ATCC MYA-4762</strain>
    </source>
</reference>
<dbReference type="Proteomes" id="UP000267821">
    <property type="component" value="Unassembled WGS sequence"/>
</dbReference>
<dbReference type="InterPro" id="IPR033469">
    <property type="entry name" value="CYTH-like_dom_sf"/>
</dbReference>
<dbReference type="Gene3D" id="2.40.320.10">
    <property type="entry name" value="Hypothetical Protein Pfu-838710-001"/>
    <property type="match status" value="1"/>
</dbReference>
<dbReference type="Pfam" id="PF01928">
    <property type="entry name" value="CYTH"/>
    <property type="match status" value="1"/>
</dbReference>
<dbReference type="InterPro" id="IPR039582">
    <property type="entry name" value="THTPA"/>
</dbReference>
<evidence type="ECO:0000313" key="2">
    <source>
        <dbReference type="EMBL" id="RPB26809.1"/>
    </source>
</evidence>
<dbReference type="SUPFAM" id="SSF55154">
    <property type="entry name" value="CYTH-like phosphatases"/>
    <property type="match status" value="1"/>
</dbReference>
<dbReference type="GO" id="GO:0042357">
    <property type="term" value="P:thiamine diphosphate metabolic process"/>
    <property type="evidence" value="ECO:0007669"/>
    <property type="project" value="TreeGrafter"/>
</dbReference>
<dbReference type="InParanoid" id="A0A3N4LYZ6"/>
<name>A0A3N4LYZ6_9PEZI</name>
<dbReference type="GO" id="GO:0050333">
    <property type="term" value="F:thiamine triphosphate phosphatase activity"/>
    <property type="evidence" value="ECO:0007669"/>
    <property type="project" value="InterPro"/>
</dbReference>
<proteinExistence type="predicted"/>